<dbReference type="Proteomes" id="UP001060085">
    <property type="component" value="Linkage Group LG02"/>
</dbReference>
<name>A0ACC0BX60_CATRO</name>
<dbReference type="EMBL" id="CM044702">
    <property type="protein sequence ID" value="KAI5677192.1"/>
    <property type="molecule type" value="Genomic_DNA"/>
</dbReference>
<accession>A0ACC0BX60</accession>
<evidence type="ECO:0000313" key="2">
    <source>
        <dbReference type="Proteomes" id="UP001060085"/>
    </source>
</evidence>
<sequence>MLGSVTLDVDPVDRGRSTVRGLGPKRGVRGITGGIRALGLTLGSLNLDELYELTSLTPCFRDLVVLLVPSAPLPPTSFAATVEAATKTEIADQMAKLRMVAMNASSHPHKRPRQGCWRPQYLKKPRNSNQTGNGNRQSPMVKNPRPSCTYCGREGHMAESPVRGHLSNDMLGSVTLDLDPVDRGRSWVRRGSPARVAQGSLAGIDYRMPELVPMTTFKDPDFVR</sequence>
<keyword evidence="2" id="KW-1185">Reference proteome</keyword>
<organism evidence="1 2">
    <name type="scientific">Catharanthus roseus</name>
    <name type="common">Madagascar periwinkle</name>
    <name type="synonym">Vinca rosea</name>
    <dbReference type="NCBI Taxonomy" id="4058"/>
    <lineage>
        <taxon>Eukaryota</taxon>
        <taxon>Viridiplantae</taxon>
        <taxon>Streptophyta</taxon>
        <taxon>Embryophyta</taxon>
        <taxon>Tracheophyta</taxon>
        <taxon>Spermatophyta</taxon>
        <taxon>Magnoliopsida</taxon>
        <taxon>eudicotyledons</taxon>
        <taxon>Gunneridae</taxon>
        <taxon>Pentapetalae</taxon>
        <taxon>asterids</taxon>
        <taxon>lamiids</taxon>
        <taxon>Gentianales</taxon>
        <taxon>Apocynaceae</taxon>
        <taxon>Rauvolfioideae</taxon>
        <taxon>Vinceae</taxon>
        <taxon>Catharanthinae</taxon>
        <taxon>Catharanthus</taxon>
    </lineage>
</organism>
<evidence type="ECO:0000313" key="1">
    <source>
        <dbReference type="EMBL" id="KAI5677192.1"/>
    </source>
</evidence>
<reference evidence="2" key="1">
    <citation type="journal article" date="2023" name="Nat. Plants">
        <title>Single-cell RNA sequencing provides a high-resolution roadmap for understanding the multicellular compartmentation of specialized metabolism.</title>
        <authorList>
            <person name="Sun S."/>
            <person name="Shen X."/>
            <person name="Li Y."/>
            <person name="Li Y."/>
            <person name="Wang S."/>
            <person name="Li R."/>
            <person name="Zhang H."/>
            <person name="Shen G."/>
            <person name="Guo B."/>
            <person name="Wei J."/>
            <person name="Xu J."/>
            <person name="St-Pierre B."/>
            <person name="Chen S."/>
            <person name="Sun C."/>
        </authorList>
    </citation>
    <scope>NUCLEOTIDE SEQUENCE [LARGE SCALE GENOMIC DNA]</scope>
</reference>
<proteinExistence type="predicted"/>
<gene>
    <name evidence="1" type="ORF">M9H77_08142</name>
</gene>
<protein>
    <submittedName>
        <fullName evidence="1">Uncharacterized protein</fullName>
    </submittedName>
</protein>
<comment type="caution">
    <text evidence="1">The sequence shown here is derived from an EMBL/GenBank/DDBJ whole genome shotgun (WGS) entry which is preliminary data.</text>
</comment>